<evidence type="ECO:0008006" key="6">
    <source>
        <dbReference type="Google" id="ProtNLM"/>
    </source>
</evidence>
<dbReference type="KEGG" id="saci:Sinac_6140"/>
<dbReference type="PANTHER" id="PTHR35889:SF3">
    <property type="entry name" value="F-BOX DOMAIN-CONTAINING PROTEIN"/>
    <property type="match status" value="1"/>
</dbReference>
<feature type="domain" description="Cytochrome C Planctomycete-type" evidence="3">
    <location>
        <begin position="48"/>
        <end position="103"/>
    </location>
</feature>
<dbReference type="OrthoDB" id="127107at2"/>
<dbReference type="GO" id="GO:0009055">
    <property type="term" value="F:electron transfer activity"/>
    <property type="evidence" value="ECO:0007669"/>
    <property type="project" value="InterPro"/>
</dbReference>
<dbReference type="InterPro" id="IPR011429">
    <property type="entry name" value="Cyt_c_Planctomycete-type"/>
</dbReference>
<feature type="domain" description="DUF1549" evidence="1">
    <location>
        <begin position="166"/>
        <end position="369"/>
    </location>
</feature>
<organism evidence="4 5">
    <name type="scientific">Singulisphaera acidiphila (strain ATCC BAA-1392 / DSM 18658 / VKM B-2454 / MOB10)</name>
    <dbReference type="NCBI Taxonomy" id="886293"/>
    <lineage>
        <taxon>Bacteria</taxon>
        <taxon>Pseudomonadati</taxon>
        <taxon>Planctomycetota</taxon>
        <taxon>Planctomycetia</taxon>
        <taxon>Isosphaerales</taxon>
        <taxon>Isosphaeraceae</taxon>
        <taxon>Singulisphaera</taxon>
    </lineage>
</organism>
<proteinExistence type="predicted"/>
<dbReference type="STRING" id="886293.Sinac_6140"/>
<dbReference type="AlphaFoldDB" id="L0DLW4"/>
<name>L0DLW4_SINAD</name>
<evidence type="ECO:0000259" key="2">
    <source>
        <dbReference type="Pfam" id="PF07587"/>
    </source>
</evidence>
<dbReference type="HOGENOM" id="CLU_005632_1_0_0"/>
<dbReference type="Pfam" id="PF07635">
    <property type="entry name" value="PSCyt1"/>
    <property type="match status" value="1"/>
</dbReference>
<dbReference type="PANTHER" id="PTHR35889">
    <property type="entry name" value="CYCLOINULO-OLIGOSACCHARIDE FRUCTANOTRANSFERASE-RELATED"/>
    <property type="match status" value="1"/>
</dbReference>
<accession>L0DLW4</accession>
<sequence length="1116" mass="124081">MPDDRLRLRIVCLTTALVASLQVVLLGQPTAELEAFEKDVRPLLVESCGKCHGAEKQKAGLRLDARQFLLEGGESGPSIVAGRPDESLLIEAVRQDGDLKMPPGRKLAPEQIAALERWVAAGAPWPADQAPVVDRRKEAWARHWAFQPVADPQPPKVRDAAWGRTPIDAFVKAGLEAKGLAPSPQADRYTLIRRVSYDLTGLPPTPEEVDAFIADTDPNAYAKLVDRLLASDHYGEQWARHWLDVARYADTKGYVYGREERFLVQAPAYRDWVVKAFNADLPYDRFLLDQIAADQAEPDDRSALAAMGFLTVGRRFLGVTHDIIDDRIDVLTRGTMGMTVACARCHDHKYDPIPTADYYSLYGVFQNCTERLVPIAEPAARDDAYRTFEKELEVRRENQRKGMAESRAEASKRVRDRIAAYLLVQRDLSKVPQEGFDTVLGADDLIPGFVRRWQAYLANAAKADDPIFRPWRRFAALSDSEFATQAPIVAKALIQSDAPALNRRVADSFATPPATIQEVADRYAKLFGEVDRRWQESQKPAGSNASTLPKILSDPDDEALRQVLYADRSPCQVPDEPIVTTEWFFDSGTVVKLWTLQGEVDRWLIQSPQAPPHAVAVVDRAELREPRIFKRGSSANRGDEVPRQFLLAIAGPDRKPFANGSGRLELARAIIDPSNPLTARVWVNRVWMHHFGAGLVRTPSDFGIRAEAPSHPELLDWLARRLVGEGWSTKAIHRLILLSAAYQQQSGSPADAATRDLALKVDPENRLLWRMNPRRLTFEEARDTLLTVTGELDHGMGGRSTNLFPTTGTNARRSLYGLVDRQFLPSVLRVFDFANPDLHIPTRSETTVPQQALFAMNHPFLADRARILAAQLPTGDPDLAIRRLFRAVYQRDPTDSQRRAARSFLAAPINEGTPAVPPETLAWQYGFGAVDPTSGPSRGDFQRLPHFNGSAWSGGPQWPDAKLGWVQLTGQGGHPGDDLKHAAIRRWTAPIRGKVAIQSTLVHAEATGDGVRGWLVSSRQGVLKSAPVHNTRLDFNVDSIVVEPGDTIDFVVDIRDGLNSDQHLWTAKIRELGDSEGTAATWDSARDFSGPPTRQLKPWEQLAQVLLMANELMFVD</sequence>
<dbReference type="InterPro" id="IPR036909">
    <property type="entry name" value="Cyt_c-like_dom_sf"/>
</dbReference>
<feature type="domain" description="DUF1553" evidence="2">
    <location>
        <begin position="662"/>
        <end position="905"/>
    </location>
</feature>
<dbReference type="Pfam" id="PF07583">
    <property type="entry name" value="PSCyt2"/>
    <property type="match status" value="1"/>
</dbReference>
<evidence type="ECO:0000259" key="3">
    <source>
        <dbReference type="Pfam" id="PF07635"/>
    </source>
</evidence>
<dbReference type="RefSeq" id="WP_015249329.1">
    <property type="nucleotide sequence ID" value="NC_019892.1"/>
</dbReference>
<dbReference type="Proteomes" id="UP000010798">
    <property type="component" value="Chromosome"/>
</dbReference>
<dbReference type="InterPro" id="IPR022655">
    <property type="entry name" value="DUF1553"/>
</dbReference>
<evidence type="ECO:0000313" key="4">
    <source>
        <dbReference type="EMBL" id="AGA30242.1"/>
    </source>
</evidence>
<gene>
    <name evidence="4" type="ordered locus">Sinac_6140</name>
</gene>
<protein>
    <recommendedName>
        <fullName evidence="6">Planctomycete cytochrome C</fullName>
    </recommendedName>
</protein>
<reference evidence="4 5" key="1">
    <citation type="submission" date="2012-02" db="EMBL/GenBank/DDBJ databases">
        <title>Complete sequence of chromosome of Singulisphaera acidiphila DSM 18658.</title>
        <authorList>
            <consortium name="US DOE Joint Genome Institute (JGI-PGF)"/>
            <person name="Lucas S."/>
            <person name="Copeland A."/>
            <person name="Lapidus A."/>
            <person name="Glavina del Rio T."/>
            <person name="Dalin E."/>
            <person name="Tice H."/>
            <person name="Bruce D."/>
            <person name="Goodwin L."/>
            <person name="Pitluck S."/>
            <person name="Peters L."/>
            <person name="Ovchinnikova G."/>
            <person name="Chertkov O."/>
            <person name="Kyrpides N."/>
            <person name="Mavromatis K."/>
            <person name="Ivanova N."/>
            <person name="Brettin T."/>
            <person name="Detter J.C."/>
            <person name="Han C."/>
            <person name="Larimer F."/>
            <person name="Land M."/>
            <person name="Hauser L."/>
            <person name="Markowitz V."/>
            <person name="Cheng J.-F."/>
            <person name="Hugenholtz P."/>
            <person name="Woyke T."/>
            <person name="Wu D."/>
            <person name="Tindall B."/>
            <person name="Pomrenke H."/>
            <person name="Brambilla E."/>
            <person name="Klenk H.-P."/>
            <person name="Eisen J.A."/>
        </authorList>
    </citation>
    <scope>NUCLEOTIDE SEQUENCE [LARGE SCALE GENOMIC DNA]</scope>
    <source>
        <strain evidence="5">ATCC BAA-1392 / DSM 18658 / VKM B-2454 / MOB10</strain>
    </source>
</reference>
<dbReference type="Pfam" id="PF07587">
    <property type="entry name" value="PSD1"/>
    <property type="match status" value="1"/>
</dbReference>
<keyword evidence="5" id="KW-1185">Reference proteome</keyword>
<evidence type="ECO:0000259" key="1">
    <source>
        <dbReference type="Pfam" id="PF07583"/>
    </source>
</evidence>
<dbReference type="GO" id="GO:0020037">
    <property type="term" value="F:heme binding"/>
    <property type="evidence" value="ECO:0007669"/>
    <property type="project" value="InterPro"/>
</dbReference>
<dbReference type="eggNOG" id="COG2010">
    <property type="taxonomic scope" value="Bacteria"/>
</dbReference>
<dbReference type="SUPFAM" id="SSF46626">
    <property type="entry name" value="Cytochrome c"/>
    <property type="match status" value="1"/>
</dbReference>
<evidence type="ECO:0000313" key="5">
    <source>
        <dbReference type="Proteomes" id="UP000010798"/>
    </source>
</evidence>
<dbReference type="EMBL" id="CP003364">
    <property type="protein sequence ID" value="AGA30242.1"/>
    <property type="molecule type" value="Genomic_DNA"/>
</dbReference>
<dbReference type="InterPro" id="IPR011444">
    <property type="entry name" value="DUF1549"/>
</dbReference>